<evidence type="ECO:0000259" key="3">
    <source>
        <dbReference type="Pfam" id="PF07859"/>
    </source>
</evidence>
<comment type="caution">
    <text evidence="4">The sequence shown here is derived from an EMBL/GenBank/DDBJ whole genome shotgun (WGS) entry which is preliminary data.</text>
</comment>
<sequence length="354" mass="39657">MTTTAATTPIKADTPAPATSPPRPLLTRLHLWLRLWTLKLTIRTLLSTVRFFKIKGYGTLQPTYRKTYPIGARLMNEVWIPSSWKPGQSLPLYIDIHGGGFALGDPFHDDGWCNYLAEKQNICVVSCDYRKSPGYYFPTQTNDLVEIITSILDDETLPVDKSKICIGGFSAGGNLSLSVVQDKQLQGKIKGLCLWYPSTDFSGKFKGKMRDGPDGSPDVLAKSGELFTYGYVPEGVDKTTPLLSPIYADRSILPEKMLFIGAEYDVLCNEALEAAKSFAASENAEREDGNVEEDDRQGVESWRKGGVWWEMVKGAQHGFNYIRKKEGGAERERERITEMAYERAAAWLKREIYA</sequence>
<dbReference type="GO" id="GO:0016787">
    <property type="term" value="F:hydrolase activity"/>
    <property type="evidence" value="ECO:0007669"/>
    <property type="project" value="UniProtKB-KW"/>
</dbReference>
<protein>
    <submittedName>
        <fullName evidence="4">Alpha/beta-hydrolase</fullName>
    </submittedName>
</protein>
<dbReference type="PANTHER" id="PTHR48081">
    <property type="entry name" value="AB HYDROLASE SUPERFAMILY PROTEIN C4A8.06C"/>
    <property type="match status" value="1"/>
</dbReference>
<dbReference type="AlphaFoldDB" id="A0A4S8XU31"/>
<evidence type="ECO:0000256" key="1">
    <source>
        <dbReference type="ARBA" id="ARBA00022801"/>
    </source>
</evidence>
<dbReference type="EMBL" id="QZAL01000076">
    <property type="protein sequence ID" value="THW40847.1"/>
    <property type="molecule type" value="Genomic_DNA"/>
</dbReference>
<evidence type="ECO:0000313" key="5">
    <source>
        <dbReference type="Proteomes" id="UP000310687"/>
    </source>
</evidence>
<dbReference type="InterPro" id="IPR050300">
    <property type="entry name" value="GDXG_lipolytic_enzyme"/>
</dbReference>
<accession>A0A4S8XU31</accession>
<evidence type="ECO:0000313" key="4">
    <source>
        <dbReference type="EMBL" id="THW40847.1"/>
    </source>
</evidence>
<dbReference type="Gene3D" id="3.40.50.1820">
    <property type="entry name" value="alpha/beta hydrolase"/>
    <property type="match status" value="1"/>
</dbReference>
<dbReference type="InterPro" id="IPR029058">
    <property type="entry name" value="AB_hydrolase_fold"/>
</dbReference>
<dbReference type="PANTHER" id="PTHR48081:SF8">
    <property type="entry name" value="ALPHA_BETA HYDROLASE FOLD-3 DOMAIN-CONTAINING PROTEIN-RELATED"/>
    <property type="match status" value="1"/>
</dbReference>
<proteinExistence type="predicted"/>
<keyword evidence="1 4" id="KW-0378">Hydrolase</keyword>
<dbReference type="InterPro" id="IPR013094">
    <property type="entry name" value="AB_hydrolase_3"/>
</dbReference>
<dbReference type="SUPFAM" id="SSF53474">
    <property type="entry name" value="alpha/beta-Hydrolases"/>
    <property type="match status" value="1"/>
</dbReference>
<feature type="domain" description="Alpha/beta hydrolase fold-3" evidence="3">
    <location>
        <begin position="95"/>
        <end position="282"/>
    </location>
</feature>
<dbReference type="Proteomes" id="UP000310687">
    <property type="component" value="Unassembled WGS sequence"/>
</dbReference>
<evidence type="ECO:0000256" key="2">
    <source>
        <dbReference type="SAM" id="MobiDB-lite"/>
    </source>
</evidence>
<gene>
    <name evidence="4" type="ORF">D6D22_05673</name>
</gene>
<organism evidence="4 5">
    <name type="scientific">Aureobasidium pullulans</name>
    <name type="common">Black yeast</name>
    <name type="synonym">Pullularia pullulans</name>
    <dbReference type="NCBI Taxonomy" id="5580"/>
    <lineage>
        <taxon>Eukaryota</taxon>
        <taxon>Fungi</taxon>
        <taxon>Dikarya</taxon>
        <taxon>Ascomycota</taxon>
        <taxon>Pezizomycotina</taxon>
        <taxon>Dothideomycetes</taxon>
        <taxon>Dothideomycetidae</taxon>
        <taxon>Dothideales</taxon>
        <taxon>Saccotheciaceae</taxon>
        <taxon>Aureobasidium</taxon>
    </lineage>
</organism>
<name>A0A4S8XU31_AURPU</name>
<dbReference type="Pfam" id="PF07859">
    <property type="entry name" value="Abhydrolase_3"/>
    <property type="match status" value="1"/>
</dbReference>
<feature type="region of interest" description="Disordered" evidence="2">
    <location>
        <begin position="1"/>
        <end position="21"/>
    </location>
</feature>
<reference evidence="4 5" key="1">
    <citation type="submission" date="2018-10" db="EMBL/GenBank/DDBJ databases">
        <title>Fifty Aureobasidium pullulans genomes reveal a recombining polyextremotolerant generalist.</title>
        <authorList>
            <person name="Gostincar C."/>
            <person name="Turk M."/>
            <person name="Zajc J."/>
            <person name="Gunde-Cimerman N."/>
        </authorList>
    </citation>
    <scope>NUCLEOTIDE SEQUENCE [LARGE SCALE GENOMIC DNA]</scope>
    <source>
        <strain evidence="4 5">EXF-11013</strain>
    </source>
</reference>